<keyword evidence="3" id="KW-1185">Reference proteome</keyword>
<accession>A0A3R9QNZ8</accession>
<dbReference type="EMBL" id="RBVX01000001">
    <property type="protein sequence ID" value="RSL35078.1"/>
    <property type="molecule type" value="Genomic_DNA"/>
</dbReference>
<sequence>MRNPEVTPIDKRSKETYEVEEMKQSSGLNGADSLAETKSREAGGYLIRYLARFRVQIHLKKLSSTRQIILFFGRC</sequence>
<comment type="caution">
    <text evidence="2">The sequence shown here is derived from an EMBL/GenBank/DDBJ whole genome shotgun (WGS) entry which is preliminary data.</text>
</comment>
<organism evidence="2 3">
    <name type="scientific">Salibacterium salarium</name>
    <dbReference type="NCBI Taxonomy" id="284579"/>
    <lineage>
        <taxon>Bacteria</taxon>
        <taxon>Bacillati</taxon>
        <taxon>Bacillota</taxon>
        <taxon>Bacilli</taxon>
        <taxon>Bacillales</taxon>
        <taxon>Bacillaceae</taxon>
    </lineage>
</organism>
<evidence type="ECO:0000313" key="2">
    <source>
        <dbReference type="EMBL" id="RSL35078.1"/>
    </source>
</evidence>
<feature type="region of interest" description="Disordered" evidence="1">
    <location>
        <begin position="1"/>
        <end position="34"/>
    </location>
</feature>
<evidence type="ECO:0000313" key="3">
    <source>
        <dbReference type="Proteomes" id="UP000275076"/>
    </source>
</evidence>
<dbReference type="AlphaFoldDB" id="A0A3R9QNZ8"/>
<gene>
    <name evidence="2" type="ORF">D7Z54_00435</name>
</gene>
<reference evidence="2 3" key="1">
    <citation type="submission" date="2018-10" db="EMBL/GenBank/DDBJ databases">
        <title>Draft genome sequence of Bacillus salarius IM0101, isolated from a hypersaline soil in Inner Mongolia, China.</title>
        <authorList>
            <person name="Yamprayoonswat W."/>
            <person name="Boonvisut S."/>
            <person name="Jumpathong W."/>
            <person name="Sittihan S."/>
            <person name="Ruangsuj P."/>
            <person name="Wanthongcharoen S."/>
            <person name="Thongpramul N."/>
            <person name="Pimmason S."/>
            <person name="Yu B."/>
            <person name="Yasawong M."/>
        </authorList>
    </citation>
    <scope>NUCLEOTIDE SEQUENCE [LARGE SCALE GENOMIC DNA]</scope>
    <source>
        <strain evidence="2 3">IM0101</strain>
    </source>
</reference>
<name>A0A3R9QNZ8_9BACI</name>
<protein>
    <submittedName>
        <fullName evidence="2">Uncharacterized protein</fullName>
    </submittedName>
</protein>
<proteinExistence type="predicted"/>
<dbReference type="Proteomes" id="UP000275076">
    <property type="component" value="Unassembled WGS sequence"/>
</dbReference>
<feature type="compositionally biased region" description="Basic and acidic residues" evidence="1">
    <location>
        <begin position="8"/>
        <end position="23"/>
    </location>
</feature>
<evidence type="ECO:0000256" key="1">
    <source>
        <dbReference type="SAM" id="MobiDB-lite"/>
    </source>
</evidence>